<dbReference type="Gene3D" id="3.90.1170.50">
    <property type="entry name" value="Aldehyde oxidase/xanthine dehydrogenase, a/b hammerhead"/>
    <property type="match status" value="1"/>
</dbReference>
<sequence>MMTELKYVGKYIPIHDAYEKVKGKLQYVADMEMDGMLHAKLLLSPIAHGVIKSIDVTKAEALPGVVKVYTYKNTPQNLYNSQKWHVGLEVVKDERLFTDKVRFVGDRVAAVVAKDKSIAEKAIELIEVQYQELPIVLDPEEALMEETIKIHDHGNVIMEKEISVGNVNEAMENAPIVVEDFVDTQKVHHAAMEPHICMTAIDSTNGLLTIWTPCQVVFQVRLIVAEALGLSLNRIRAIKTTVGGSFGGKGQPILEPVCAYFTYDLGVPVKLQLDRAETISSTRTRNATIGRVKTAVDKEGNILARDIDVLVDAGAYFTNGEAVTIAMGKKAFRLYDIKNQTYKGTAVYTNTPIAGACRGYGSPQIHALTEINIDNTAKKLGLDPVEFRLKNLVKPYAKDPTGGPELGNARVIDCLLKGMEVFDWKSKYNRPKATGRFVKGVGMACATHGSGYYNAYPDFITMDLRVTEDGEAILKASLHDLGCGTIVTIKQIVAEVLDINPDKILVPEADTLVSPFDSAGTQASRVTFVCGAAAKKTAELVKEKFTKHSADILKCNIDDILYKDGFILNKNNPQAMVSYGDMVMLIQTSLKEDISVSYTYKSPANPAVYGVNFAEVEIDTYTGLVRVIDIVAVHDIGKAINPVFVEGQVQGAIQMGIGFALTEEIVIDNKGNVKSNNFSKYHVINAPDMPDVKVHLIEAGEEFGPFGAKSVGEVSTVPIAPAIINGINHALDINITSLPATPEKILAALNNKKNLIGG</sequence>
<dbReference type="EMBL" id="WBZC01000025">
    <property type="protein sequence ID" value="KAB3534804.1"/>
    <property type="molecule type" value="Genomic_DNA"/>
</dbReference>
<dbReference type="PANTHER" id="PTHR11908:SF132">
    <property type="entry name" value="ALDEHYDE OXIDASE 1-RELATED"/>
    <property type="match status" value="1"/>
</dbReference>
<dbReference type="Pfam" id="PF01315">
    <property type="entry name" value="Ald_Xan_dh_C"/>
    <property type="match status" value="1"/>
</dbReference>
<keyword evidence="1" id="KW-0500">Molybdenum</keyword>
<dbReference type="InterPro" id="IPR036856">
    <property type="entry name" value="Ald_Oxase/Xan_DH_a/b_sf"/>
</dbReference>
<dbReference type="InterPro" id="IPR016208">
    <property type="entry name" value="Ald_Oxase/xanthine_DH-like"/>
</dbReference>
<dbReference type="InterPro" id="IPR037165">
    <property type="entry name" value="AldOxase/xan_DH_Mopterin-bd_sf"/>
</dbReference>
<dbReference type="Gene3D" id="3.30.365.10">
    <property type="entry name" value="Aldehyde oxidase/xanthine dehydrogenase, molybdopterin binding domain"/>
    <property type="match status" value="4"/>
</dbReference>
<evidence type="ECO:0000256" key="1">
    <source>
        <dbReference type="ARBA" id="ARBA00022505"/>
    </source>
</evidence>
<name>A0A6I0F8G9_9FIRM</name>
<evidence type="ECO:0000313" key="5">
    <source>
        <dbReference type="Proteomes" id="UP000432715"/>
    </source>
</evidence>
<dbReference type="AlphaFoldDB" id="A0A6I0F8G9"/>
<protein>
    <submittedName>
        <fullName evidence="4">Molybdopterin-dependent oxidoreductase</fullName>
    </submittedName>
</protein>
<accession>A0A6I0F8G9</accession>
<evidence type="ECO:0000313" key="4">
    <source>
        <dbReference type="EMBL" id="KAB3534804.1"/>
    </source>
</evidence>
<evidence type="ECO:0000256" key="2">
    <source>
        <dbReference type="ARBA" id="ARBA00023002"/>
    </source>
</evidence>
<dbReference type="PANTHER" id="PTHR11908">
    <property type="entry name" value="XANTHINE DEHYDROGENASE"/>
    <property type="match status" value="1"/>
</dbReference>
<dbReference type="InterPro" id="IPR046867">
    <property type="entry name" value="AldOxase/xan_DH_MoCoBD2"/>
</dbReference>
<dbReference type="Pfam" id="PF20256">
    <property type="entry name" value="MoCoBD_2"/>
    <property type="match status" value="1"/>
</dbReference>
<dbReference type="InterPro" id="IPR000674">
    <property type="entry name" value="Ald_Oxase/Xan_DH_a/b"/>
</dbReference>
<proteinExistence type="predicted"/>
<dbReference type="SMART" id="SM01008">
    <property type="entry name" value="Ald_Xan_dh_C"/>
    <property type="match status" value="1"/>
</dbReference>
<keyword evidence="5" id="KW-1185">Reference proteome</keyword>
<organism evidence="4 5">
    <name type="scientific">Alkaliphilus pronyensis</name>
    <dbReference type="NCBI Taxonomy" id="1482732"/>
    <lineage>
        <taxon>Bacteria</taxon>
        <taxon>Bacillati</taxon>
        <taxon>Bacillota</taxon>
        <taxon>Clostridia</taxon>
        <taxon>Peptostreptococcales</taxon>
        <taxon>Natronincolaceae</taxon>
        <taxon>Alkaliphilus</taxon>
    </lineage>
</organism>
<dbReference type="Pfam" id="PF02738">
    <property type="entry name" value="MoCoBD_1"/>
    <property type="match status" value="1"/>
</dbReference>
<comment type="caution">
    <text evidence="4">The sequence shown here is derived from an EMBL/GenBank/DDBJ whole genome shotgun (WGS) entry which is preliminary data.</text>
</comment>
<feature type="domain" description="Aldehyde oxidase/xanthine dehydrogenase a/b hammerhead" evidence="3">
    <location>
        <begin position="22"/>
        <end position="134"/>
    </location>
</feature>
<reference evidence="4 5" key="1">
    <citation type="submission" date="2019-10" db="EMBL/GenBank/DDBJ databases">
        <title>Alkaliphilus serpentinus sp. nov. and Alkaliphilus pronyensis sp. nov., two novel anaerobic alkaliphilic species isolated from the serpentinized-hosted hydrothermal field of the Prony Bay (New Caledonia).</title>
        <authorList>
            <person name="Postec A."/>
        </authorList>
    </citation>
    <scope>NUCLEOTIDE SEQUENCE [LARGE SCALE GENOMIC DNA]</scope>
    <source>
        <strain evidence="4 5">LacV</strain>
    </source>
</reference>
<dbReference type="SUPFAM" id="SSF54665">
    <property type="entry name" value="CO dehydrogenase molybdoprotein N-domain-like"/>
    <property type="match status" value="1"/>
</dbReference>
<evidence type="ECO:0000259" key="3">
    <source>
        <dbReference type="SMART" id="SM01008"/>
    </source>
</evidence>
<dbReference type="GO" id="GO:0005506">
    <property type="term" value="F:iron ion binding"/>
    <property type="evidence" value="ECO:0007669"/>
    <property type="project" value="InterPro"/>
</dbReference>
<dbReference type="OrthoDB" id="9759099at2"/>
<keyword evidence="2" id="KW-0560">Oxidoreductase</keyword>
<dbReference type="InterPro" id="IPR008274">
    <property type="entry name" value="AldOxase/xan_DH_MoCoBD1"/>
</dbReference>
<gene>
    <name evidence="4" type="ORF">F8154_08050</name>
</gene>
<dbReference type="GO" id="GO:0016491">
    <property type="term" value="F:oxidoreductase activity"/>
    <property type="evidence" value="ECO:0007669"/>
    <property type="project" value="UniProtKB-KW"/>
</dbReference>
<dbReference type="Proteomes" id="UP000432715">
    <property type="component" value="Unassembled WGS sequence"/>
</dbReference>
<dbReference type="SUPFAM" id="SSF56003">
    <property type="entry name" value="Molybdenum cofactor-binding domain"/>
    <property type="match status" value="1"/>
</dbReference>